<dbReference type="AlphaFoldDB" id="A0A7R9J3F6"/>
<evidence type="ECO:0000313" key="2">
    <source>
        <dbReference type="EMBL" id="CAD7571778.1"/>
    </source>
</evidence>
<dbReference type="EMBL" id="OE180696">
    <property type="protein sequence ID" value="CAD7571778.1"/>
    <property type="molecule type" value="Genomic_DNA"/>
</dbReference>
<name>A0A7R9J3F6_TIMCA</name>
<reference evidence="2" key="1">
    <citation type="submission" date="2020-11" db="EMBL/GenBank/DDBJ databases">
        <authorList>
            <person name="Tran Van P."/>
        </authorList>
    </citation>
    <scope>NUCLEOTIDE SEQUENCE</scope>
</reference>
<protein>
    <submittedName>
        <fullName evidence="2">(California timema) hypothetical protein</fullName>
    </submittedName>
</protein>
<evidence type="ECO:0000256" key="1">
    <source>
        <dbReference type="SAM" id="MobiDB-lite"/>
    </source>
</evidence>
<proteinExistence type="predicted"/>
<accession>A0A7R9J3F6</accession>
<sequence>MVPAQVVVIANIHLLLKLGFYNMYKKSIITCTFKKNHFYDFHLCRQYFHYLRHYYSSPWLDRRQYHLLHQFLKKINQAQLWCTLIALIQETDGEGDIDDDQATDWSSSDEDNENIDDKDENHRND</sequence>
<gene>
    <name evidence="2" type="ORF">TCMB3V08_LOCUS4442</name>
</gene>
<organism evidence="2">
    <name type="scientific">Timema californicum</name>
    <name type="common">California timema</name>
    <name type="synonym">Walking stick</name>
    <dbReference type="NCBI Taxonomy" id="61474"/>
    <lineage>
        <taxon>Eukaryota</taxon>
        <taxon>Metazoa</taxon>
        <taxon>Ecdysozoa</taxon>
        <taxon>Arthropoda</taxon>
        <taxon>Hexapoda</taxon>
        <taxon>Insecta</taxon>
        <taxon>Pterygota</taxon>
        <taxon>Neoptera</taxon>
        <taxon>Polyneoptera</taxon>
        <taxon>Phasmatodea</taxon>
        <taxon>Timematodea</taxon>
        <taxon>Timematoidea</taxon>
        <taxon>Timematidae</taxon>
        <taxon>Timema</taxon>
    </lineage>
</organism>
<feature type="region of interest" description="Disordered" evidence="1">
    <location>
        <begin position="94"/>
        <end position="125"/>
    </location>
</feature>
<feature type="compositionally biased region" description="Acidic residues" evidence="1">
    <location>
        <begin position="94"/>
        <end position="118"/>
    </location>
</feature>